<dbReference type="PANTHER" id="PTHR33938:SF8">
    <property type="entry name" value="CARBOXYLIC ESTER HYDROLASE"/>
    <property type="match status" value="1"/>
</dbReference>
<proteinExistence type="inferred from homology"/>
<dbReference type="EC" id="3.1.1.-" evidence="8"/>
<sequence>MKLINVPLVAALATVSAVSSWDEKRQATACVSLTAPAVEDASVTSLTAVENSGICEVYVYLTHIGASDNVSVITFLPIDNWNGRFQGTGGGGFSTGGSATQLTTSAQSGWAVSTTNGGLPDDSNSTNFAFNPQLQKNFAYLSIHDMTVVGKALVEQFYGTPAHNSYWNGCSTGGRQGYMEAQRYPADYSGIYAASPPLDYAHFQVSRLWPYVVQNVEGEFVPACVFDTLTSGAIQLCDIDDQGSDGLISNPPTCQANATIWVGYPATSCNDDGATVITETHAMIWNKIAYGPVDTNGDWLYFGIAKGASYSTLAGTTPQQDASGFTRGWVMNDTNFNVSAINYTTFPKIFNLAFQEQNSLIGTDNHDLTPFYQAGGKLLSWHGWADPNMMVMSSKANVMLAISYANETADYWTRVQETMGSSIDVHEFYRLFLAPGVGHCGGGYGAEPVDPFDVLVSWVEDGTVPDILAASGNGLTRNLCLYPKELQYTGAGNISSAESWTCA</sequence>
<feature type="signal peptide" evidence="8">
    <location>
        <begin position="1"/>
        <end position="20"/>
    </location>
</feature>
<keyword evidence="10" id="KW-1185">Reference proteome</keyword>
<keyword evidence="3" id="KW-0479">Metal-binding</keyword>
<keyword evidence="2" id="KW-0719">Serine esterase</keyword>
<keyword evidence="4 8" id="KW-0732">Signal</keyword>
<dbReference type="InterPro" id="IPR029058">
    <property type="entry name" value="AB_hydrolase_fold"/>
</dbReference>
<dbReference type="EMBL" id="JARVKM010000046">
    <property type="protein sequence ID" value="KAK9773922.1"/>
    <property type="molecule type" value="Genomic_DNA"/>
</dbReference>
<feature type="chain" id="PRO_5044987183" description="Carboxylic ester hydrolase" evidence="8">
    <location>
        <begin position="21"/>
        <end position="503"/>
    </location>
</feature>
<name>A0ABR2XJD4_9PEZI</name>
<evidence type="ECO:0000313" key="10">
    <source>
        <dbReference type="Proteomes" id="UP001465668"/>
    </source>
</evidence>
<dbReference type="PANTHER" id="PTHR33938">
    <property type="entry name" value="FERULOYL ESTERASE B-RELATED"/>
    <property type="match status" value="1"/>
</dbReference>
<evidence type="ECO:0000256" key="3">
    <source>
        <dbReference type="ARBA" id="ARBA00022723"/>
    </source>
</evidence>
<evidence type="ECO:0000256" key="7">
    <source>
        <dbReference type="ARBA" id="ARBA00023157"/>
    </source>
</evidence>
<evidence type="ECO:0000256" key="1">
    <source>
        <dbReference type="ARBA" id="ARBA00006249"/>
    </source>
</evidence>
<dbReference type="Pfam" id="PF07519">
    <property type="entry name" value="Tannase"/>
    <property type="match status" value="1"/>
</dbReference>
<evidence type="ECO:0000256" key="4">
    <source>
        <dbReference type="ARBA" id="ARBA00022729"/>
    </source>
</evidence>
<accession>A0ABR2XJD4</accession>
<protein>
    <recommendedName>
        <fullName evidence="8">Carboxylic ester hydrolase</fullName>
        <ecNumber evidence="8">3.1.1.-</ecNumber>
    </recommendedName>
</protein>
<keyword evidence="7" id="KW-1015">Disulfide bond</keyword>
<dbReference type="Proteomes" id="UP001465668">
    <property type="component" value="Unassembled WGS sequence"/>
</dbReference>
<evidence type="ECO:0000256" key="2">
    <source>
        <dbReference type="ARBA" id="ARBA00022487"/>
    </source>
</evidence>
<comment type="similarity">
    <text evidence="1 8">Belongs to the tannase family.</text>
</comment>
<evidence type="ECO:0000256" key="8">
    <source>
        <dbReference type="RuleBase" id="RU361238"/>
    </source>
</evidence>
<dbReference type="InterPro" id="IPR011118">
    <property type="entry name" value="Tannase/feruloyl_esterase"/>
</dbReference>
<organism evidence="9 10">
    <name type="scientific">Seiridium cardinale</name>
    <dbReference type="NCBI Taxonomy" id="138064"/>
    <lineage>
        <taxon>Eukaryota</taxon>
        <taxon>Fungi</taxon>
        <taxon>Dikarya</taxon>
        <taxon>Ascomycota</taxon>
        <taxon>Pezizomycotina</taxon>
        <taxon>Sordariomycetes</taxon>
        <taxon>Xylariomycetidae</taxon>
        <taxon>Amphisphaeriales</taxon>
        <taxon>Sporocadaceae</taxon>
        <taxon>Seiridium</taxon>
    </lineage>
</organism>
<gene>
    <name evidence="9" type="ORF">SCAR479_09563</name>
</gene>
<keyword evidence="6" id="KW-0106">Calcium</keyword>
<evidence type="ECO:0000256" key="6">
    <source>
        <dbReference type="ARBA" id="ARBA00022837"/>
    </source>
</evidence>
<reference evidence="9 10" key="1">
    <citation type="submission" date="2024-02" db="EMBL/GenBank/DDBJ databases">
        <title>First draft genome assembly of two strains of Seiridium cardinale.</title>
        <authorList>
            <person name="Emiliani G."/>
            <person name="Scali E."/>
        </authorList>
    </citation>
    <scope>NUCLEOTIDE SEQUENCE [LARGE SCALE GENOMIC DNA]</scope>
    <source>
        <strain evidence="9 10">BM-138-000479</strain>
    </source>
</reference>
<dbReference type="SUPFAM" id="SSF53474">
    <property type="entry name" value="alpha/beta-Hydrolases"/>
    <property type="match status" value="1"/>
</dbReference>
<keyword evidence="5 8" id="KW-0378">Hydrolase</keyword>
<evidence type="ECO:0000256" key="5">
    <source>
        <dbReference type="ARBA" id="ARBA00022801"/>
    </source>
</evidence>
<evidence type="ECO:0000313" key="9">
    <source>
        <dbReference type="EMBL" id="KAK9773922.1"/>
    </source>
</evidence>
<comment type="caution">
    <text evidence="9">The sequence shown here is derived from an EMBL/GenBank/DDBJ whole genome shotgun (WGS) entry which is preliminary data.</text>
</comment>
<dbReference type="GO" id="GO:0016787">
    <property type="term" value="F:hydrolase activity"/>
    <property type="evidence" value="ECO:0007669"/>
    <property type="project" value="UniProtKB-KW"/>
</dbReference>